<dbReference type="EMBL" id="ANIZ01000840">
    <property type="protein sequence ID" value="ETI52178.1"/>
    <property type="molecule type" value="Genomic_DNA"/>
</dbReference>
<sequence length="146" mass="16051">MAKKRSATAKPERIADSDLSRLDTPWCRGTSWPQPAGVHARRADTSPVEFGADARAGISWRWSEVSLQSSVFCSAALALSNNYVHSRCLCRTSLPPSCEDLPDPERRPRSHVTFAPTPSLHWHCCFKALGGDRLALTASHRLRVGA</sequence>
<proteinExistence type="predicted"/>
<comment type="caution">
    <text evidence="1">The sequence shown here is derived from an EMBL/GenBank/DDBJ whole genome shotgun (WGS) entry which is preliminary data.</text>
</comment>
<protein>
    <submittedName>
        <fullName evidence="1">Uncharacterized protein</fullName>
    </submittedName>
</protein>
<accession>V9FN01</accession>
<reference evidence="1 2" key="1">
    <citation type="submission" date="2013-11" db="EMBL/GenBank/DDBJ databases">
        <title>The Genome Sequence of Phytophthora parasitica P1569.</title>
        <authorList>
            <consortium name="The Broad Institute Genomics Platform"/>
            <person name="Russ C."/>
            <person name="Tyler B."/>
            <person name="Panabieres F."/>
            <person name="Shan W."/>
            <person name="Tripathy S."/>
            <person name="Grunwald N."/>
            <person name="Machado M."/>
            <person name="Johnson C.S."/>
            <person name="Arredondo F."/>
            <person name="Hong C."/>
            <person name="Coffey M."/>
            <person name="Young S.K."/>
            <person name="Zeng Q."/>
            <person name="Gargeya S."/>
            <person name="Fitzgerald M."/>
            <person name="Abouelleil A."/>
            <person name="Alvarado L."/>
            <person name="Chapman S.B."/>
            <person name="Gainer-Dewar J."/>
            <person name="Goldberg J."/>
            <person name="Griggs A."/>
            <person name="Gujja S."/>
            <person name="Hansen M."/>
            <person name="Howarth C."/>
            <person name="Imamovic A."/>
            <person name="Ireland A."/>
            <person name="Larimer J."/>
            <person name="McCowan C."/>
            <person name="Murphy C."/>
            <person name="Pearson M."/>
            <person name="Poon T.W."/>
            <person name="Priest M."/>
            <person name="Roberts A."/>
            <person name="Saif S."/>
            <person name="Shea T."/>
            <person name="Sykes S."/>
            <person name="Wortman J."/>
            <person name="Nusbaum C."/>
            <person name="Birren B."/>
        </authorList>
    </citation>
    <scope>NUCLEOTIDE SEQUENCE [LARGE SCALE GENOMIC DNA]</scope>
    <source>
        <strain evidence="1 2">P1569</strain>
    </source>
</reference>
<dbReference type="Proteomes" id="UP000018721">
    <property type="component" value="Unassembled WGS sequence"/>
</dbReference>
<name>V9FN01_PHYNI</name>
<dbReference type="OrthoDB" id="10449548at2759"/>
<dbReference type="AlphaFoldDB" id="V9FN01"/>
<dbReference type="HOGENOM" id="CLU_1781127_0_0_1"/>
<evidence type="ECO:0000313" key="1">
    <source>
        <dbReference type="EMBL" id="ETI52178.1"/>
    </source>
</evidence>
<gene>
    <name evidence="1" type="ORF">F443_04627</name>
</gene>
<evidence type="ECO:0000313" key="2">
    <source>
        <dbReference type="Proteomes" id="UP000018721"/>
    </source>
</evidence>
<keyword evidence="2" id="KW-1185">Reference proteome</keyword>
<organism evidence="1 2">
    <name type="scientific">Phytophthora nicotianae P1569</name>
    <dbReference type="NCBI Taxonomy" id="1317065"/>
    <lineage>
        <taxon>Eukaryota</taxon>
        <taxon>Sar</taxon>
        <taxon>Stramenopiles</taxon>
        <taxon>Oomycota</taxon>
        <taxon>Peronosporomycetes</taxon>
        <taxon>Peronosporales</taxon>
        <taxon>Peronosporaceae</taxon>
        <taxon>Phytophthora</taxon>
    </lineage>
</organism>